<feature type="region of interest" description="Disordered" evidence="1">
    <location>
        <begin position="279"/>
        <end position="339"/>
    </location>
</feature>
<reference evidence="2" key="1">
    <citation type="journal article" date="2020" name="Nat. Commun.">
        <title>Large-scale genome sequencing of mycorrhizal fungi provides insights into the early evolution of symbiotic traits.</title>
        <authorList>
            <person name="Miyauchi S."/>
            <person name="Kiss E."/>
            <person name="Kuo A."/>
            <person name="Drula E."/>
            <person name="Kohler A."/>
            <person name="Sanchez-Garcia M."/>
            <person name="Morin E."/>
            <person name="Andreopoulos B."/>
            <person name="Barry K.W."/>
            <person name="Bonito G."/>
            <person name="Buee M."/>
            <person name="Carver A."/>
            <person name="Chen C."/>
            <person name="Cichocki N."/>
            <person name="Clum A."/>
            <person name="Culley D."/>
            <person name="Crous P.W."/>
            <person name="Fauchery L."/>
            <person name="Girlanda M."/>
            <person name="Hayes R.D."/>
            <person name="Keri Z."/>
            <person name="LaButti K."/>
            <person name="Lipzen A."/>
            <person name="Lombard V."/>
            <person name="Magnuson J."/>
            <person name="Maillard F."/>
            <person name="Murat C."/>
            <person name="Nolan M."/>
            <person name="Ohm R.A."/>
            <person name="Pangilinan J."/>
            <person name="Pereira M.F."/>
            <person name="Perotto S."/>
            <person name="Peter M."/>
            <person name="Pfister S."/>
            <person name="Riley R."/>
            <person name="Sitrit Y."/>
            <person name="Stielow J.B."/>
            <person name="Szollosi G."/>
            <person name="Zifcakova L."/>
            <person name="Stursova M."/>
            <person name="Spatafora J.W."/>
            <person name="Tedersoo L."/>
            <person name="Vaario L.M."/>
            <person name="Yamada A."/>
            <person name="Yan M."/>
            <person name="Wang P."/>
            <person name="Xu J."/>
            <person name="Bruns T."/>
            <person name="Baldrian P."/>
            <person name="Vilgalys R."/>
            <person name="Dunand C."/>
            <person name="Henrissat B."/>
            <person name="Grigoriev I.V."/>
            <person name="Hibbett D."/>
            <person name="Nagy L.G."/>
            <person name="Martin F.M."/>
        </authorList>
    </citation>
    <scope>NUCLEOTIDE SEQUENCE</scope>
    <source>
        <strain evidence="2">UH-Tt-Lm1</strain>
    </source>
</reference>
<feature type="compositionally biased region" description="Basic and acidic residues" evidence="1">
    <location>
        <begin position="316"/>
        <end position="329"/>
    </location>
</feature>
<evidence type="ECO:0000256" key="1">
    <source>
        <dbReference type="SAM" id="MobiDB-lite"/>
    </source>
</evidence>
<accession>A0A9P6H6N5</accession>
<keyword evidence="3" id="KW-1185">Reference proteome</keyword>
<gene>
    <name evidence="2" type="ORF">BJ322DRAFT_1112607</name>
</gene>
<proteinExistence type="predicted"/>
<comment type="caution">
    <text evidence="2">The sequence shown here is derived from an EMBL/GenBank/DDBJ whole genome shotgun (WGS) entry which is preliminary data.</text>
</comment>
<feature type="region of interest" description="Disordered" evidence="1">
    <location>
        <begin position="243"/>
        <end position="263"/>
    </location>
</feature>
<dbReference type="Proteomes" id="UP000736335">
    <property type="component" value="Unassembled WGS sequence"/>
</dbReference>
<organism evidence="2 3">
    <name type="scientific">Thelephora terrestris</name>
    <dbReference type="NCBI Taxonomy" id="56493"/>
    <lineage>
        <taxon>Eukaryota</taxon>
        <taxon>Fungi</taxon>
        <taxon>Dikarya</taxon>
        <taxon>Basidiomycota</taxon>
        <taxon>Agaricomycotina</taxon>
        <taxon>Agaricomycetes</taxon>
        <taxon>Thelephorales</taxon>
        <taxon>Thelephoraceae</taxon>
        <taxon>Thelephora</taxon>
    </lineage>
</organism>
<name>A0A9P6H6N5_9AGAM</name>
<protein>
    <submittedName>
        <fullName evidence="2">Uncharacterized protein</fullName>
    </submittedName>
</protein>
<sequence>MGNLSTTRTLDQGPNAIAPFKEYKIVENDDETPNPGTGWSKKEMRALITNSPACEEVMWKCVLAIWRLRSMEERLEREESLAGPWAEHMVAWLSRHRDLCRAFHVNPFKIILDYAREAVKNEHMVPHMFPEFANYESTPAPPARGSASHTPVPREDIPIRASVLQTPAPQEVFPIRTTLSHTPALQELVPRTNIFQSAAPQMDVPTRSSVQQISAPQEVFLITTRLSHTPAPQELVPRTNILQSPAPQEDVPMRSSVSQTPSPWEDILMDEEGMLVVPRKVNKGKGRAGEEQGVKKKTRPRPMEKKVPSTQPTIGTKRELSNSPSKEDGPSTSTKKRCGGKARSFLAGGLDLGAITVNEGAPVDTTMVLLAKQWVCIGCESRDGSRESCLPQWCGSQERINIQCQKCKNRKQGCSFRAEHFGIEIWPVLIPKDEALQTESESVVDVPSIATRASGPITRSKKAKSTCYALRNAAPSTAPPSMRQVMVTPQTTAAVATVHSSSPIRPTAGDPSAANCTTLYYTDLTPFGVVAQDPEQLLLNLQLYRMQLCTIMRREWNDVSEVLATGSKCSQIGAQLLASLNVAIVERGGRPLFPRSDFEPTVADMINLETDAFRDQMVRSAAGGGIPDFEGPQGGNSPPQT</sequence>
<evidence type="ECO:0000313" key="2">
    <source>
        <dbReference type="EMBL" id="KAF9780613.1"/>
    </source>
</evidence>
<dbReference type="AlphaFoldDB" id="A0A9P6H6N5"/>
<reference evidence="2" key="2">
    <citation type="submission" date="2020-11" db="EMBL/GenBank/DDBJ databases">
        <authorList>
            <consortium name="DOE Joint Genome Institute"/>
            <person name="Kuo A."/>
            <person name="Miyauchi S."/>
            <person name="Kiss E."/>
            <person name="Drula E."/>
            <person name="Kohler A."/>
            <person name="Sanchez-Garcia M."/>
            <person name="Andreopoulos B."/>
            <person name="Barry K.W."/>
            <person name="Bonito G."/>
            <person name="Buee M."/>
            <person name="Carver A."/>
            <person name="Chen C."/>
            <person name="Cichocki N."/>
            <person name="Clum A."/>
            <person name="Culley D."/>
            <person name="Crous P.W."/>
            <person name="Fauchery L."/>
            <person name="Girlanda M."/>
            <person name="Hayes R."/>
            <person name="Keri Z."/>
            <person name="Labutti K."/>
            <person name="Lipzen A."/>
            <person name="Lombard V."/>
            <person name="Magnuson J."/>
            <person name="Maillard F."/>
            <person name="Morin E."/>
            <person name="Murat C."/>
            <person name="Nolan M."/>
            <person name="Ohm R."/>
            <person name="Pangilinan J."/>
            <person name="Pereira M."/>
            <person name="Perotto S."/>
            <person name="Peter M."/>
            <person name="Riley R."/>
            <person name="Sitrit Y."/>
            <person name="Stielow B."/>
            <person name="Szollosi G."/>
            <person name="Zifcakova L."/>
            <person name="Stursova M."/>
            <person name="Spatafora J.W."/>
            <person name="Tedersoo L."/>
            <person name="Vaario L.-M."/>
            <person name="Yamada A."/>
            <person name="Yan M."/>
            <person name="Wang P."/>
            <person name="Xu J."/>
            <person name="Bruns T."/>
            <person name="Baldrian P."/>
            <person name="Vilgalys R."/>
            <person name="Henrissat B."/>
            <person name="Grigoriev I.V."/>
            <person name="Hibbett D."/>
            <person name="Nagy L.G."/>
            <person name="Martin F.M."/>
        </authorList>
    </citation>
    <scope>NUCLEOTIDE SEQUENCE</scope>
    <source>
        <strain evidence="2">UH-Tt-Lm1</strain>
    </source>
</reference>
<evidence type="ECO:0000313" key="3">
    <source>
        <dbReference type="Proteomes" id="UP000736335"/>
    </source>
</evidence>
<dbReference type="EMBL" id="WIUZ02000016">
    <property type="protein sequence ID" value="KAF9780613.1"/>
    <property type="molecule type" value="Genomic_DNA"/>
</dbReference>